<dbReference type="Gene3D" id="3.90.1150.50">
    <property type="entry name" value="Transcription-repair-coupling factor, D7 domain"/>
    <property type="match status" value="1"/>
</dbReference>
<keyword evidence="7" id="KW-0234">DNA repair</keyword>
<keyword evidence="3" id="KW-0378">Hydrolase</keyword>
<dbReference type="InterPro" id="IPR014001">
    <property type="entry name" value="Helicase_ATP-bd"/>
</dbReference>
<gene>
    <name evidence="10" type="ORF">METZ01_LOCUS74857</name>
</gene>
<dbReference type="PROSITE" id="PS51194">
    <property type="entry name" value="HELICASE_CTER"/>
    <property type="match status" value="1"/>
</dbReference>
<dbReference type="CDD" id="cd17991">
    <property type="entry name" value="DEXHc_TRCF"/>
    <property type="match status" value="1"/>
</dbReference>
<evidence type="ECO:0000256" key="3">
    <source>
        <dbReference type="ARBA" id="ARBA00022801"/>
    </source>
</evidence>
<dbReference type="AlphaFoldDB" id="A0A381U679"/>
<dbReference type="InterPro" id="IPR047112">
    <property type="entry name" value="RecG/Mfd"/>
</dbReference>
<organism evidence="10">
    <name type="scientific">marine metagenome</name>
    <dbReference type="NCBI Taxonomy" id="408172"/>
    <lineage>
        <taxon>unclassified sequences</taxon>
        <taxon>metagenomes</taxon>
        <taxon>ecological metagenomes</taxon>
    </lineage>
</organism>
<dbReference type="GO" id="GO:0006281">
    <property type="term" value="P:DNA repair"/>
    <property type="evidence" value="ECO:0007669"/>
    <property type="project" value="UniProtKB-KW"/>
</dbReference>
<dbReference type="SMART" id="SM00982">
    <property type="entry name" value="TRCF"/>
    <property type="match status" value="1"/>
</dbReference>
<feature type="domain" description="Helicase ATP-binding" evidence="8">
    <location>
        <begin position="8"/>
        <end position="169"/>
    </location>
</feature>
<dbReference type="InterPro" id="IPR037235">
    <property type="entry name" value="TRCF-like_C_D7"/>
</dbReference>
<keyword evidence="1" id="KW-0547">Nucleotide-binding</keyword>
<evidence type="ECO:0000256" key="2">
    <source>
        <dbReference type="ARBA" id="ARBA00022763"/>
    </source>
</evidence>
<dbReference type="SMART" id="SM00487">
    <property type="entry name" value="DEXDc"/>
    <property type="match status" value="1"/>
</dbReference>
<reference evidence="10" key="1">
    <citation type="submission" date="2018-05" db="EMBL/GenBank/DDBJ databases">
        <authorList>
            <person name="Lanie J.A."/>
            <person name="Ng W.-L."/>
            <person name="Kazmierczak K.M."/>
            <person name="Andrzejewski T.M."/>
            <person name="Davidsen T.M."/>
            <person name="Wayne K.J."/>
            <person name="Tettelin H."/>
            <person name="Glass J.I."/>
            <person name="Rusch D."/>
            <person name="Podicherti R."/>
            <person name="Tsui H.-C.T."/>
            <person name="Winkler M.E."/>
        </authorList>
    </citation>
    <scope>NUCLEOTIDE SEQUENCE</scope>
</reference>
<dbReference type="SUPFAM" id="SSF52540">
    <property type="entry name" value="P-loop containing nucleoside triphosphate hydrolases"/>
    <property type="match status" value="1"/>
</dbReference>
<accession>A0A381U679</accession>
<dbReference type="GO" id="GO:0016787">
    <property type="term" value="F:hydrolase activity"/>
    <property type="evidence" value="ECO:0007669"/>
    <property type="project" value="UniProtKB-KW"/>
</dbReference>
<dbReference type="EMBL" id="UINC01005546">
    <property type="protein sequence ID" value="SVA22003.1"/>
    <property type="molecule type" value="Genomic_DNA"/>
</dbReference>
<evidence type="ECO:0000256" key="4">
    <source>
        <dbReference type="ARBA" id="ARBA00022806"/>
    </source>
</evidence>
<keyword evidence="2" id="KW-0227">DNA damage</keyword>
<dbReference type="Pfam" id="PF03461">
    <property type="entry name" value="TRCF"/>
    <property type="match status" value="1"/>
</dbReference>
<dbReference type="InterPro" id="IPR027417">
    <property type="entry name" value="P-loop_NTPase"/>
</dbReference>
<dbReference type="Gene3D" id="3.40.50.300">
    <property type="entry name" value="P-loop containing nucleotide triphosphate hydrolases"/>
    <property type="match status" value="2"/>
</dbReference>
<dbReference type="GO" id="GO:0003677">
    <property type="term" value="F:DNA binding"/>
    <property type="evidence" value="ECO:0007669"/>
    <property type="project" value="UniProtKB-KW"/>
</dbReference>
<keyword evidence="6" id="KW-0238">DNA-binding</keyword>
<keyword evidence="4" id="KW-0347">Helicase</keyword>
<protein>
    <recommendedName>
        <fullName evidence="11">Helicase ATP-binding domain-containing protein</fullName>
    </recommendedName>
</protein>
<evidence type="ECO:0000313" key="10">
    <source>
        <dbReference type="EMBL" id="SVA22003.1"/>
    </source>
</evidence>
<evidence type="ECO:0000259" key="8">
    <source>
        <dbReference type="PROSITE" id="PS51192"/>
    </source>
</evidence>
<evidence type="ECO:0000256" key="7">
    <source>
        <dbReference type="ARBA" id="ARBA00023204"/>
    </source>
</evidence>
<dbReference type="PROSITE" id="PS51192">
    <property type="entry name" value="HELICASE_ATP_BIND_1"/>
    <property type="match status" value="1"/>
</dbReference>
<dbReference type="Pfam" id="PF00270">
    <property type="entry name" value="DEAD"/>
    <property type="match status" value="1"/>
</dbReference>
<dbReference type="InterPro" id="IPR001650">
    <property type="entry name" value="Helicase_C-like"/>
</dbReference>
<dbReference type="Pfam" id="PF00271">
    <property type="entry name" value="Helicase_C"/>
    <property type="match status" value="1"/>
</dbReference>
<keyword evidence="5" id="KW-0067">ATP-binding</keyword>
<dbReference type="SMART" id="SM00490">
    <property type="entry name" value="HELICc"/>
    <property type="match status" value="1"/>
</dbReference>
<dbReference type="InterPro" id="IPR011545">
    <property type="entry name" value="DEAD/DEAH_box_helicase_dom"/>
</dbReference>
<feature type="non-terminal residue" evidence="10">
    <location>
        <position position="1"/>
    </location>
</feature>
<evidence type="ECO:0008006" key="11">
    <source>
        <dbReference type="Google" id="ProtNLM"/>
    </source>
</evidence>
<dbReference type="GO" id="GO:0003678">
    <property type="term" value="F:DNA helicase activity"/>
    <property type="evidence" value="ECO:0007669"/>
    <property type="project" value="TreeGrafter"/>
</dbReference>
<evidence type="ECO:0000256" key="1">
    <source>
        <dbReference type="ARBA" id="ARBA00022741"/>
    </source>
</evidence>
<evidence type="ECO:0000256" key="6">
    <source>
        <dbReference type="ARBA" id="ARBA00023125"/>
    </source>
</evidence>
<dbReference type="GO" id="GO:0005524">
    <property type="term" value="F:ATP binding"/>
    <property type="evidence" value="ECO:0007669"/>
    <property type="project" value="UniProtKB-KW"/>
</dbReference>
<evidence type="ECO:0000259" key="9">
    <source>
        <dbReference type="PROSITE" id="PS51194"/>
    </source>
</evidence>
<feature type="domain" description="Helicase C-terminal" evidence="9">
    <location>
        <begin position="194"/>
        <end position="349"/>
    </location>
</feature>
<dbReference type="SUPFAM" id="SSF143517">
    <property type="entry name" value="TRCF domain-like"/>
    <property type="match status" value="1"/>
</dbReference>
<dbReference type="PANTHER" id="PTHR47964:SF1">
    <property type="entry name" value="ATP-DEPENDENT DNA HELICASE HOMOLOG RECG, CHLOROPLASTIC"/>
    <property type="match status" value="1"/>
</dbReference>
<evidence type="ECO:0000256" key="5">
    <source>
        <dbReference type="ARBA" id="ARBA00022840"/>
    </source>
</evidence>
<proteinExistence type="predicted"/>
<dbReference type="PANTHER" id="PTHR47964">
    <property type="entry name" value="ATP-DEPENDENT DNA HELICASE HOMOLOG RECG, CHLOROPLASTIC"/>
    <property type="match status" value="1"/>
</dbReference>
<sequence length="544" mass="60485">AIAEIKAGMEGTKPMDHLLCGDVGYGKTEVAMRAAFKAVMDGKQVAVLAPTTVLAYQHALTFAARLQAFPVKIELLSRFRSTGEQRKTIVELAAGVIDIVIGTHRILSKDIRFKDLGLVIVDEEQRFGVHHKERLKQLKRHVDVLSMTATPIPRTLQMSLVGVRDLSVIESPPRDRFAVATHVMVYDPEVIASAIRAELSREGQVYFVHNRVESIYSMVEALRALVPEARFQVAHGQLPERELERVMHDFVSYEADVLVTTTIIENGLDIPRANTMIINQADRFGLAQLYQLRGRIGRSDRRASAYLMIPPLGNLSEAARKRLRSIQEFADLGSGFRLAAMDLEIRGAGSLLGHKQHGHMAALGFDMYARLLEETVHELEGNPPPSETRAQLNLGVGFSIPVGYVEDPLQRLMVAKRLASARNYSELETLRDEVRDRYGALPREVEELFNYAELRLEAEALGLLSAERIGDRFELRIGRDPAIDLPALIERVQKEPGWTIRPPDRLVVQAVSTNGVVQDPELSTVAALRDLLGGLPQLRGQTAS</sequence>
<name>A0A381U679_9ZZZZ</name>
<dbReference type="InterPro" id="IPR005118">
    <property type="entry name" value="TRCF_C"/>
</dbReference>